<dbReference type="Pfam" id="PF00005">
    <property type="entry name" value="ABC_tran"/>
    <property type="match status" value="1"/>
</dbReference>
<evidence type="ECO:0000256" key="2">
    <source>
        <dbReference type="ARBA" id="ARBA00011131"/>
    </source>
</evidence>
<dbReference type="FunFam" id="3.40.50.300:FF:000032">
    <property type="entry name" value="Export ABC transporter ATP-binding protein"/>
    <property type="match status" value="1"/>
</dbReference>
<reference evidence="13 14" key="1">
    <citation type="submission" date="2017-09" db="EMBL/GenBank/DDBJ databases">
        <title>Bacterial strain isolated from the female urinary microbiota.</title>
        <authorList>
            <person name="Thomas-White K."/>
            <person name="Kumar N."/>
            <person name="Forster S."/>
            <person name="Putonti C."/>
            <person name="Lawley T."/>
            <person name="Wolfe A.J."/>
        </authorList>
    </citation>
    <scope>NUCLEOTIDE SEQUENCE [LARGE SCALE GENOMIC DNA]</scope>
    <source>
        <strain evidence="13 14">UMB0852</strain>
    </source>
</reference>
<evidence type="ECO:0000256" key="5">
    <source>
        <dbReference type="ARBA" id="ARBA00022741"/>
    </source>
</evidence>
<evidence type="ECO:0000256" key="11">
    <source>
        <dbReference type="ARBA" id="ARBA00024721"/>
    </source>
</evidence>
<evidence type="ECO:0000313" key="13">
    <source>
        <dbReference type="EMBL" id="PMC59151.1"/>
    </source>
</evidence>
<evidence type="ECO:0000259" key="12">
    <source>
        <dbReference type="PROSITE" id="PS50893"/>
    </source>
</evidence>
<keyword evidence="14" id="KW-1185">Reference proteome</keyword>
<evidence type="ECO:0000256" key="7">
    <source>
        <dbReference type="ARBA" id="ARBA00022970"/>
    </source>
</evidence>
<evidence type="ECO:0000313" key="14">
    <source>
        <dbReference type="Proteomes" id="UP000235682"/>
    </source>
</evidence>
<dbReference type="OrthoDB" id="9791546at2"/>
<gene>
    <name evidence="13" type="ORF">CJ205_00135</name>
</gene>
<keyword evidence="8" id="KW-0472">Membrane</keyword>
<dbReference type="EMBL" id="PNHE01000001">
    <property type="protein sequence ID" value="PMC59151.1"/>
    <property type="molecule type" value="Genomic_DNA"/>
</dbReference>
<dbReference type="PROSITE" id="PS50893">
    <property type="entry name" value="ABC_TRANSPORTER_2"/>
    <property type="match status" value="1"/>
</dbReference>
<proteinExistence type="inferred from homology"/>
<dbReference type="GO" id="GO:0098796">
    <property type="term" value="C:membrane protein complex"/>
    <property type="evidence" value="ECO:0007669"/>
    <property type="project" value="UniProtKB-ARBA"/>
</dbReference>
<dbReference type="Gene3D" id="3.40.50.300">
    <property type="entry name" value="P-loop containing nucleotide triphosphate hydrolases"/>
    <property type="match status" value="1"/>
</dbReference>
<accession>A0A1G8MDB6</accession>
<evidence type="ECO:0000256" key="8">
    <source>
        <dbReference type="ARBA" id="ARBA00023136"/>
    </source>
</evidence>
<keyword evidence="3" id="KW-0813">Transport</keyword>
<dbReference type="RefSeq" id="WP_092085653.1">
    <property type="nucleotide sequence ID" value="NZ_FNEL01000031.1"/>
</dbReference>
<evidence type="ECO:0000256" key="4">
    <source>
        <dbReference type="ARBA" id="ARBA00022475"/>
    </source>
</evidence>
<comment type="function">
    <text evidence="11">Part of the ABC transporter complex hrt involved in hemin import. Responsible for energy coupling to the transport system.</text>
</comment>
<evidence type="ECO:0000256" key="1">
    <source>
        <dbReference type="ARBA" id="ARBA00004202"/>
    </source>
</evidence>
<dbReference type="SUPFAM" id="SSF52540">
    <property type="entry name" value="P-loop containing nucleoside triphosphate hydrolases"/>
    <property type="match status" value="1"/>
</dbReference>
<dbReference type="CDD" id="cd03255">
    <property type="entry name" value="ABC_MJ0796_LolCDE_FtsE"/>
    <property type="match status" value="1"/>
</dbReference>
<feature type="domain" description="ABC transporter" evidence="12">
    <location>
        <begin position="4"/>
        <end position="221"/>
    </location>
</feature>
<comment type="similarity">
    <text evidence="9">Belongs to the ABC transporter superfamily. HrtA family.</text>
</comment>
<evidence type="ECO:0000256" key="10">
    <source>
        <dbReference type="ARBA" id="ARBA00024432"/>
    </source>
</evidence>
<dbReference type="InterPro" id="IPR003593">
    <property type="entry name" value="AAA+_ATPase"/>
</dbReference>
<comment type="subcellular location">
    <subcellularLocation>
        <location evidence="1">Cell membrane</location>
        <topology evidence="1">Peripheral membrane protein</topology>
    </subcellularLocation>
</comment>
<dbReference type="GO" id="GO:0006865">
    <property type="term" value="P:amino acid transport"/>
    <property type="evidence" value="ECO:0007669"/>
    <property type="project" value="UniProtKB-KW"/>
</dbReference>
<dbReference type="PANTHER" id="PTHR24220:SF666">
    <property type="entry name" value="HEMIN IMPORT ATP-BINDING PROTEIN HRTA-RELATED"/>
    <property type="match status" value="1"/>
</dbReference>
<dbReference type="PANTHER" id="PTHR24220">
    <property type="entry name" value="IMPORT ATP-BINDING PROTEIN"/>
    <property type="match status" value="1"/>
</dbReference>
<evidence type="ECO:0000256" key="9">
    <source>
        <dbReference type="ARBA" id="ARBA00024359"/>
    </source>
</evidence>
<dbReference type="PROSITE" id="PS00211">
    <property type="entry name" value="ABC_TRANSPORTER_1"/>
    <property type="match status" value="1"/>
</dbReference>
<name>A0A1G8MDB6_9LACT</name>
<dbReference type="GO" id="GO:0005524">
    <property type="term" value="F:ATP binding"/>
    <property type="evidence" value="ECO:0007669"/>
    <property type="project" value="UniProtKB-KW"/>
</dbReference>
<evidence type="ECO:0000256" key="3">
    <source>
        <dbReference type="ARBA" id="ARBA00022448"/>
    </source>
</evidence>
<comment type="caution">
    <text evidence="13">The sequence shown here is derived from an EMBL/GenBank/DDBJ whole genome shotgun (WGS) entry which is preliminary data.</text>
</comment>
<dbReference type="STRING" id="84521.SAMN04487994_10317"/>
<keyword evidence="5" id="KW-0547">Nucleotide-binding</keyword>
<comment type="subunit">
    <text evidence="2">The complex is composed of two ATP-binding proteins (HrtA), two transmembrane proteins (HrtB) and a solute-binding protein.</text>
</comment>
<organism evidence="13 14">
    <name type="scientific">Dolosicoccus paucivorans</name>
    <dbReference type="NCBI Taxonomy" id="84521"/>
    <lineage>
        <taxon>Bacteria</taxon>
        <taxon>Bacillati</taxon>
        <taxon>Bacillota</taxon>
        <taxon>Bacilli</taxon>
        <taxon>Lactobacillales</taxon>
        <taxon>Aerococcaceae</taxon>
        <taxon>Dolosicoccus</taxon>
    </lineage>
</organism>
<dbReference type="InterPro" id="IPR017871">
    <property type="entry name" value="ABC_transporter-like_CS"/>
</dbReference>
<dbReference type="GO" id="GO:0016887">
    <property type="term" value="F:ATP hydrolysis activity"/>
    <property type="evidence" value="ECO:0007669"/>
    <property type="project" value="InterPro"/>
</dbReference>
<keyword evidence="7" id="KW-0029">Amino-acid transport</keyword>
<sequence length="221" mass="24817">MEAIQFQHVTKQFKQGSDTFDALKETNLTIDKGEFVAIIGPSGSGKSTFLTLAGGLQQPTQGRILINQKDITTLSQNQLNTLRFNEIGFVLQASNLVPYLTVDDQFKFIDQFRKEKNSTFKKELLDQLDIASLSRKYPEELSGGQRQRVAIAKALYNDPSVILADEPTASLDTDHAYEVVNILSKQAKYLNKAIIMVTHDERLIDTCDRVFKMVDGQLAEQ</sequence>
<keyword evidence="4" id="KW-1003">Cell membrane</keyword>
<dbReference type="InterPro" id="IPR003439">
    <property type="entry name" value="ABC_transporter-like_ATP-bd"/>
</dbReference>
<dbReference type="AlphaFoldDB" id="A0A1G8MDB6"/>
<evidence type="ECO:0000256" key="6">
    <source>
        <dbReference type="ARBA" id="ARBA00022840"/>
    </source>
</evidence>
<dbReference type="InterPro" id="IPR015854">
    <property type="entry name" value="ABC_transpr_LolD-like"/>
</dbReference>
<keyword evidence="6 13" id="KW-0067">ATP-binding</keyword>
<dbReference type="GO" id="GO:0022857">
    <property type="term" value="F:transmembrane transporter activity"/>
    <property type="evidence" value="ECO:0007669"/>
    <property type="project" value="TreeGrafter"/>
</dbReference>
<dbReference type="GO" id="GO:0005886">
    <property type="term" value="C:plasma membrane"/>
    <property type="evidence" value="ECO:0007669"/>
    <property type="project" value="UniProtKB-SubCell"/>
</dbReference>
<dbReference type="SMART" id="SM00382">
    <property type="entry name" value="AAA"/>
    <property type="match status" value="1"/>
</dbReference>
<dbReference type="InterPro" id="IPR027417">
    <property type="entry name" value="P-loop_NTPase"/>
</dbReference>
<dbReference type="Proteomes" id="UP000235682">
    <property type="component" value="Unassembled WGS sequence"/>
</dbReference>
<protein>
    <recommendedName>
        <fullName evidence="10">Putative hemin import ATP-binding protein HrtA</fullName>
    </recommendedName>
</protein>
<dbReference type="InterPro" id="IPR017911">
    <property type="entry name" value="MacB-like_ATP-bd"/>
</dbReference>